<dbReference type="Pfam" id="PF00440">
    <property type="entry name" value="TetR_N"/>
    <property type="match status" value="1"/>
</dbReference>
<dbReference type="Proteomes" id="UP000651728">
    <property type="component" value="Unassembled WGS sequence"/>
</dbReference>
<dbReference type="SUPFAM" id="SSF48498">
    <property type="entry name" value="Tetracyclin repressor-like, C-terminal domain"/>
    <property type="match status" value="1"/>
</dbReference>
<dbReference type="InterPro" id="IPR009057">
    <property type="entry name" value="Homeodomain-like_sf"/>
</dbReference>
<reference evidence="5 6" key="1">
    <citation type="submission" date="2021-01" db="EMBL/GenBank/DDBJ databases">
        <title>Whole genome shotgun sequence of Microbispora amethystogenes NBRC 101907.</title>
        <authorList>
            <person name="Komaki H."/>
            <person name="Tamura T."/>
        </authorList>
    </citation>
    <scope>NUCLEOTIDE SEQUENCE [LARGE SCALE GENOMIC DNA]</scope>
    <source>
        <strain evidence="5 6">NBRC 101907</strain>
    </source>
</reference>
<feature type="domain" description="HTH tetR-type" evidence="4">
    <location>
        <begin position="51"/>
        <end position="111"/>
    </location>
</feature>
<dbReference type="RefSeq" id="WP_204286164.1">
    <property type="nucleotide sequence ID" value="NZ_BAABEJ010000002.1"/>
</dbReference>
<comment type="caution">
    <text evidence="5">The sequence shown here is derived from an EMBL/GenBank/DDBJ whole genome shotgun (WGS) entry which is preliminary data.</text>
</comment>
<proteinExistence type="predicted"/>
<feature type="region of interest" description="Disordered" evidence="3">
    <location>
        <begin position="1"/>
        <end position="51"/>
    </location>
</feature>
<protein>
    <recommendedName>
        <fullName evidence="4">HTH tetR-type domain-containing protein</fullName>
    </recommendedName>
</protein>
<keyword evidence="1 2" id="KW-0238">DNA-binding</keyword>
<dbReference type="Pfam" id="PF17940">
    <property type="entry name" value="TetR_C_31"/>
    <property type="match status" value="1"/>
</dbReference>
<organism evidence="5 6">
    <name type="scientific">Microbispora amethystogenes</name>
    <dbReference type="NCBI Taxonomy" id="1427754"/>
    <lineage>
        <taxon>Bacteria</taxon>
        <taxon>Bacillati</taxon>
        <taxon>Actinomycetota</taxon>
        <taxon>Actinomycetes</taxon>
        <taxon>Streptosporangiales</taxon>
        <taxon>Streptosporangiaceae</taxon>
        <taxon>Microbispora</taxon>
    </lineage>
</organism>
<dbReference type="Gene3D" id="1.10.357.10">
    <property type="entry name" value="Tetracycline Repressor, domain 2"/>
    <property type="match status" value="1"/>
</dbReference>
<gene>
    <name evidence="5" type="ORF">Mam01_32970</name>
</gene>
<dbReference type="InterPro" id="IPR036271">
    <property type="entry name" value="Tet_transcr_reg_TetR-rel_C_sf"/>
</dbReference>
<keyword evidence="6" id="KW-1185">Reference proteome</keyword>
<evidence type="ECO:0000256" key="2">
    <source>
        <dbReference type="PROSITE-ProRule" id="PRU00335"/>
    </source>
</evidence>
<evidence type="ECO:0000313" key="5">
    <source>
        <dbReference type="EMBL" id="GIH33133.1"/>
    </source>
</evidence>
<dbReference type="SUPFAM" id="SSF46689">
    <property type="entry name" value="Homeodomain-like"/>
    <property type="match status" value="1"/>
</dbReference>
<evidence type="ECO:0000313" key="6">
    <source>
        <dbReference type="Proteomes" id="UP000651728"/>
    </source>
</evidence>
<dbReference type="InterPro" id="IPR041583">
    <property type="entry name" value="TetR_C_31"/>
</dbReference>
<feature type="DNA-binding region" description="H-T-H motif" evidence="2">
    <location>
        <begin position="74"/>
        <end position="93"/>
    </location>
</feature>
<sequence length="237" mass="25069">MPDQDRPATGVATAGTASTAGVGGTATARRPSPRPPASEEPSSRRPQQRAVRRREALLDAAVDLLGEGGFAAVTHRAVAGRAALPLAATSYYFSCRDQLLAEAFALLVERELARMRATVRQPTGRSAAAVAEALTDVYAADRLRELGLWELYLQAGRDPALQAVARAWTDGCDEIVASALRGAGYPCGHSEVRFVAALLSGLWVEDVVEARADSRDRARDAVTRALTTLQTPAGGHP</sequence>
<dbReference type="InterPro" id="IPR001647">
    <property type="entry name" value="HTH_TetR"/>
</dbReference>
<feature type="compositionally biased region" description="Low complexity" evidence="3">
    <location>
        <begin position="8"/>
        <end position="30"/>
    </location>
</feature>
<name>A0ABQ4FE95_9ACTN</name>
<evidence type="ECO:0000256" key="3">
    <source>
        <dbReference type="SAM" id="MobiDB-lite"/>
    </source>
</evidence>
<evidence type="ECO:0000256" key="1">
    <source>
        <dbReference type="ARBA" id="ARBA00023125"/>
    </source>
</evidence>
<dbReference type="PROSITE" id="PS50977">
    <property type="entry name" value="HTH_TETR_2"/>
    <property type="match status" value="1"/>
</dbReference>
<dbReference type="EMBL" id="BOOB01000021">
    <property type="protein sequence ID" value="GIH33133.1"/>
    <property type="molecule type" value="Genomic_DNA"/>
</dbReference>
<accession>A0ABQ4FE95</accession>
<evidence type="ECO:0000259" key="4">
    <source>
        <dbReference type="PROSITE" id="PS50977"/>
    </source>
</evidence>